<evidence type="ECO:0000313" key="1">
    <source>
        <dbReference type="EMBL" id="MPC43543.1"/>
    </source>
</evidence>
<dbReference type="AlphaFoldDB" id="A0A5B7FEN0"/>
<name>A0A5B7FEN0_PORTR</name>
<keyword evidence="2" id="KW-1185">Reference proteome</keyword>
<accession>A0A5B7FEN0</accession>
<sequence>MIPPYIFPRPFRDDQPVRKSTHPFTELVELVGFKSTDHAGTPHNTCLLIFLKFPIVAEKIYSFQCSKTQFLHLSTLHYLQTTIPSSSMIINYLPLLHWISTACPLLNL</sequence>
<proteinExistence type="predicted"/>
<gene>
    <name evidence="1" type="ORF">E2C01_037192</name>
</gene>
<protein>
    <submittedName>
        <fullName evidence="1">Uncharacterized protein</fullName>
    </submittedName>
</protein>
<reference evidence="1 2" key="1">
    <citation type="submission" date="2019-05" db="EMBL/GenBank/DDBJ databases">
        <title>Another draft genome of Portunus trituberculatus and its Hox gene families provides insights of decapod evolution.</title>
        <authorList>
            <person name="Jeong J.-H."/>
            <person name="Song I."/>
            <person name="Kim S."/>
            <person name="Choi T."/>
            <person name="Kim D."/>
            <person name="Ryu S."/>
            <person name="Kim W."/>
        </authorList>
    </citation>
    <scope>NUCLEOTIDE SEQUENCE [LARGE SCALE GENOMIC DNA]</scope>
    <source>
        <tissue evidence="1">Muscle</tissue>
    </source>
</reference>
<dbReference type="Proteomes" id="UP000324222">
    <property type="component" value="Unassembled WGS sequence"/>
</dbReference>
<evidence type="ECO:0000313" key="2">
    <source>
        <dbReference type="Proteomes" id="UP000324222"/>
    </source>
</evidence>
<organism evidence="1 2">
    <name type="scientific">Portunus trituberculatus</name>
    <name type="common">Swimming crab</name>
    <name type="synonym">Neptunus trituberculatus</name>
    <dbReference type="NCBI Taxonomy" id="210409"/>
    <lineage>
        <taxon>Eukaryota</taxon>
        <taxon>Metazoa</taxon>
        <taxon>Ecdysozoa</taxon>
        <taxon>Arthropoda</taxon>
        <taxon>Crustacea</taxon>
        <taxon>Multicrustacea</taxon>
        <taxon>Malacostraca</taxon>
        <taxon>Eumalacostraca</taxon>
        <taxon>Eucarida</taxon>
        <taxon>Decapoda</taxon>
        <taxon>Pleocyemata</taxon>
        <taxon>Brachyura</taxon>
        <taxon>Eubrachyura</taxon>
        <taxon>Portunoidea</taxon>
        <taxon>Portunidae</taxon>
        <taxon>Portuninae</taxon>
        <taxon>Portunus</taxon>
    </lineage>
</organism>
<dbReference type="EMBL" id="VSRR010005873">
    <property type="protein sequence ID" value="MPC43543.1"/>
    <property type="molecule type" value="Genomic_DNA"/>
</dbReference>
<comment type="caution">
    <text evidence="1">The sequence shown here is derived from an EMBL/GenBank/DDBJ whole genome shotgun (WGS) entry which is preliminary data.</text>
</comment>